<comment type="caution">
    <text evidence="10">The sequence shown here is derived from an EMBL/GenBank/DDBJ whole genome shotgun (WGS) entry which is preliminary data.</text>
</comment>
<dbReference type="InterPro" id="IPR010130">
    <property type="entry name" value="T1SS_OMP_TolC"/>
</dbReference>
<keyword evidence="6" id="KW-0472">Membrane</keyword>
<dbReference type="InterPro" id="IPR051906">
    <property type="entry name" value="TolC-like"/>
</dbReference>
<keyword evidence="11" id="KW-1185">Reference proteome</keyword>
<dbReference type="GO" id="GO:1990281">
    <property type="term" value="C:efflux pump complex"/>
    <property type="evidence" value="ECO:0007669"/>
    <property type="project" value="TreeGrafter"/>
</dbReference>
<protein>
    <submittedName>
        <fullName evidence="10">Adhesin transport system outer membrane protein</fullName>
    </submittedName>
</protein>
<reference evidence="10 11" key="1">
    <citation type="submission" date="2018-11" db="EMBL/GenBank/DDBJ databases">
        <title>Genomic Encyclopedia of Type Strains, Phase IV (KMG-IV): sequencing the most valuable type-strain genomes for metagenomic binning, comparative biology and taxonomic classification.</title>
        <authorList>
            <person name="Goeker M."/>
        </authorList>
    </citation>
    <scope>NUCLEOTIDE SEQUENCE [LARGE SCALE GENOMIC DNA]</scope>
    <source>
        <strain evidence="10 11">DSM 100316</strain>
    </source>
</reference>
<dbReference type="NCBIfam" id="TIGR01844">
    <property type="entry name" value="type_I_sec_TolC"/>
    <property type="match status" value="1"/>
</dbReference>
<evidence type="ECO:0000313" key="11">
    <source>
        <dbReference type="Proteomes" id="UP000275394"/>
    </source>
</evidence>
<gene>
    <name evidence="10" type="ORF">EDC56_1565</name>
</gene>
<evidence type="ECO:0000313" key="10">
    <source>
        <dbReference type="EMBL" id="ROS01137.1"/>
    </source>
</evidence>
<evidence type="ECO:0000256" key="4">
    <source>
        <dbReference type="ARBA" id="ARBA00022452"/>
    </source>
</evidence>
<accession>A0A3N2DMV5</accession>
<evidence type="ECO:0000256" key="5">
    <source>
        <dbReference type="ARBA" id="ARBA00022692"/>
    </source>
</evidence>
<dbReference type="Gene3D" id="1.20.1600.10">
    <property type="entry name" value="Outer membrane efflux proteins (OEP)"/>
    <property type="match status" value="1"/>
</dbReference>
<organism evidence="10 11">
    <name type="scientific">Sinobacterium caligoides</name>
    <dbReference type="NCBI Taxonomy" id="933926"/>
    <lineage>
        <taxon>Bacteria</taxon>
        <taxon>Pseudomonadati</taxon>
        <taxon>Pseudomonadota</taxon>
        <taxon>Gammaproteobacteria</taxon>
        <taxon>Cellvibrionales</taxon>
        <taxon>Spongiibacteraceae</taxon>
        <taxon>Sinobacterium</taxon>
    </lineage>
</organism>
<evidence type="ECO:0000256" key="7">
    <source>
        <dbReference type="ARBA" id="ARBA00023237"/>
    </source>
</evidence>
<feature type="signal peptide" evidence="9">
    <location>
        <begin position="1"/>
        <end position="39"/>
    </location>
</feature>
<feature type="region of interest" description="Disordered" evidence="8">
    <location>
        <begin position="460"/>
        <end position="495"/>
    </location>
</feature>
<evidence type="ECO:0000256" key="2">
    <source>
        <dbReference type="ARBA" id="ARBA00007613"/>
    </source>
</evidence>
<keyword evidence="4" id="KW-1134">Transmembrane beta strand</keyword>
<comment type="similarity">
    <text evidence="2">Belongs to the outer membrane factor (OMF) (TC 1.B.17) family.</text>
</comment>
<dbReference type="Pfam" id="PF02321">
    <property type="entry name" value="OEP"/>
    <property type="match status" value="2"/>
</dbReference>
<evidence type="ECO:0000256" key="9">
    <source>
        <dbReference type="SAM" id="SignalP"/>
    </source>
</evidence>
<dbReference type="GO" id="GO:0015562">
    <property type="term" value="F:efflux transmembrane transporter activity"/>
    <property type="evidence" value="ECO:0007669"/>
    <property type="project" value="InterPro"/>
</dbReference>
<evidence type="ECO:0000256" key="3">
    <source>
        <dbReference type="ARBA" id="ARBA00022448"/>
    </source>
</evidence>
<dbReference type="AlphaFoldDB" id="A0A3N2DMV5"/>
<dbReference type="SUPFAM" id="SSF56954">
    <property type="entry name" value="Outer membrane efflux proteins (OEP)"/>
    <property type="match status" value="1"/>
</dbReference>
<keyword evidence="3" id="KW-0813">Transport</keyword>
<proteinExistence type="inferred from homology"/>
<dbReference type="EMBL" id="RKHR01000004">
    <property type="protein sequence ID" value="ROS01137.1"/>
    <property type="molecule type" value="Genomic_DNA"/>
</dbReference>
<evidence type="ECO:0000256" key="6">
    <source>
        <dbReference type="ARBA" id="ARBA00023136"/>
    </source>
</evidence>
<sequence length="495" mass="55739">MSRHSPLLTTTTFPYRLKPLCCLTAPSLLLALAIPLASADTMTQAVLFALEDHPTIQASIDERKGIKARVRDARGGYYPRLDFDGNYGRERSSNPSTRALEANAGHHNVYLDRQESRLSLTQLLFDGGRVSNRVDTRQAQLELADVRLEATKEGIILQAIEAYFDVLRRDEIVKTSQSHLRYQQDLVDKIKRKSAQGVARKIDARQVEGRLALARSEYDRTVGDLTDAQSSYERVIGRPPSGLEEATAIDQSLVPRDNATALRMAMVDSPIINSIQAEIDVAKNEYEETRANYWPTFELELSGTENYDLDGVPGRNHDAQARLNVRYNLYNGGSDRAKVLAALENMNRQKDLLLDSKRKLTEDIRLARTAYEVALKREASLREYAISAKEVREGYEAQYGIGQRSLLNLLDVEAEQYRAHIAHINAQYASYYAPYRILNSTGTLYEYFIRNEETQVAVSEPAVDNNNTQTTESIDLSDNTLSEEGFNSDKEESSN</sequence>
<comment type="subcellular location">
    <subcellularLocation>
        <location evidence="1">Cell outer membrane</location>
    </subcellularLocation>
</comment>
<dbReference type="GO" id="GO:0009279">
    <property type="term" value="C:cell outer membrane"/>
    <property type="evidence" value="ECO:0007669"/>
    <property type="project" value="UniProtKB-SubCell"/>
</dbReference>
<keyword evidence="5" id="KW-0812">Transmembrane</keyword>
<dbReference type="PANTHER" id="PTHR30026">
    <property type="entry name" value="OUTER MEMBRANE PROTEIN TOLC"/>
    <property type="match status" value="1"/>
</dbReference>
<feature type="compositionally biased region" description="Polar residues" evidence="8">
    <location>
        <begin position="464"/>
        <end position="482"/>
    </location>
</feature>
<dbReference type="GO" id="GO:0015288">
    <property type="term" value="F:porin activity"/>
    <property type="evidence" value="ECO:0007669"/>
    <property type="project" value="TreeGrafter"/>
</dbReference>
<dbReference type="Proteomes" id="UP000275394">
    <property type="component" value="Unassembled WGS sequence"/>
</dbReference>
<keyword evidence="9" id="KW-0732">Signal</keyword>
<feature type="chain" id="PRO_5018251015" evidence="9">
    <location>
        <begin position="40"/>
        <end position="495"/>
    </location>
</feature>
<evidence type="ECO:0000256" key="1">
    <source>
        <dbReference type="ARBA" id="ARBA00004442"/>
    </source>
</evidence>
<keyword evidence="7" id="KW-0998">Cell outer membrane</keyword>
<name>A0A3N2DMV5_9GAMM</name>
<dbReference type="PANTHER" id="PTHR30026:SF22">
    <property type="entry name" value="OUTER MEMBRANE EFFLUX PROTEIN"/>
    <property type="match status" value="1"/>
</dbReference>
<evidence type="ECO:0000256" key="8">
    <source>
        <dbReference type="SAM" id="MobiDB-lite"/>
    </source>
</evidence>
<dbReference type="OrthoDB" id="9814637at2"/>
<dbReference type="RefSeq" id="WP_123711965.1">
    <property type="nucleotide sequence ID" value="NZ_RKHR01000004.1"/>
</dbReference>
<dbReference type="InterPro" id="IPR003423">
    <property type="entry name" value="OMP_efflux"/>
</dbReference>